<dbReference type="Pfam" id="PF22936">
    <property type="entry name" value="Pol_BBD"/>
    <property type="match status" value="1"/>
</dbReference>
<sequence length="404" mass="44947">MGYVDGSIPCPEKMITETTVSGAQQVPNPTYQAWLQQDQLVLSALLSSLSESVLAQVLFLSTSHEVWKALEGMFASRSRARAMQIKIQLSIIRKKDDSVTDYFLKVKQLVDTLASIGQPLDDEEIAVYMLAGLDTEFDPLVTSISTRSDPISLGELYAHMLAFEARMAHNNNTAFRDADLAANNVYRSNRGGKPSNRGRGRSKGGQQRGTSPGNGRNSNDSRPLCQVCGKFGHSALKCYHRFNHSYQADDGRVAAAATTSYSMDPNWYADTSATDHITGDLDKLSIKERYHGKDQVQAANGSGMDIVHIGHSQIHTSNFSLCLKDILHVPQSNRNLLYVQRFATDNNVYFEFHPKFFLVKDRIMKELLLKGKCEGGLYSFSSVSDFQPKNAFGSVRLSQKEWHC</sequence>
<reference evidence="3" key="2">
    <citation type="journal article" date="2022" name="Hortic Res">
        <title>The genome of Dioscorea zingiberensis sheds light on the biosynthesis, origin and evolution of the medicinally important diosgenin saponins.</title>
        <authorList>
            <person name="Li Y."/>
            <person name="Tan C."/>
            <person name="Li Z."/>
            <person name="Guo J."/>
            <person name="Li S."/>
            <person name="Chen X."/>
            <person name="Wang C."/>
            <person name="Dai X."/>
            <person name="Yang H."/>
            <person name="Song W."/>
            <person name="Hou L."/>
            <person name="Xu J."/>
            <person name="Tong Z."/>
            <person name="Xu A."/>
            <person name="Yuan X."/>
            <person name="Wang W."/>
            <person name="Yang Q."/>
            <person name="Chen L."/>
            <person name="Sun Z."/>
            <person name="Wang K."/>
            <person name="Pan B."/>
            <person name="Chen J."/>
            <person name="Bao Y."/>
            <person name="Liu F."/>
            <person name="Qi X."/>
            <person name="Gang D.R."/>
            <person name="Wen J."/>
            <person name="Li J."/>
        </authorList>
    </citation>
    <scope>NUCLEOTIDE SEQUENCE</scope>
    <source>
        <strain evidence="3">Dzin_1.0</strain>
    </source>
</reference>
<dbReference type="PANTHER" id="PTHR47481">
    <property type="match status" value="1"/>
</dbReference>
<dbReference type="PANTHER" id="PTHR47481:SF31">
    <property type="entry name" value="OS01G0873500 PROTEIN"/>
    <property type="match status" value="1"/>
</dbReference>
<gene>
    <name evidence="3" type="ORF">J5N97_006622</name>
</gene>
<feature type="region of interest" description="Disordered" evidence="1">
    <location>
        <begin position="186"/>
        <end position="222"/>
    </location>
</feature>
<organism evidence="3 4">
    <name type="scientific">Dioscorea zingiberensis</name>
    <dbReference type="NCBI Taxonomy" id="325984"/>
    <lineage>
        <taxon>Eukaryota</taxon>
        <taxon>Viridiplantae</taxon>
        <taxon>Streptophyta</taxon>
        <taxon>Embryophyta</taxon>
        <taxon>Tracheophyta</taxon>
        <taxon>Spermatophyta</taxon>
        <taxon>Magnoliopsida</taxon>
        <taxon>Liliopsida</taxon>
        <taxon>Dioscoreales</taxon>
        <taxon>Dioscoreaceae</taxon>
        <taxon>Dioscorea</taxon>
    </lineage>
</organism>
<name>A0A9D5DAE1_9LILI</name>
<evidence type="ECO:0000256" key="1">
    <source>
        <dbReference type="SAM" id="MobiDB-lite"/>
    </source>
</evidence>
<comment type="caution">
    <text evidence="3">The sequence shown here is derived from an EMBL/GenBank/DDBJ whole genome shotgun (WGS) entry which is preliminary data.</text>
</comment>
<proteinExistence type="predicted"/>
<dbReference type="Pfam" id="PF14223">
    <property type="entry name" value="Retrotran_gag_2"/>
    <property type="match status" value="1"/>
</dbReference>
<keyword evidence="4" id="KW-1185">Reference proteome</keyword>
<protein>
    <recommendedName>
        <fullName evidence="2">Retrovirus-related Pol polyprotein from transposon TNT 1-94-like beta-barrel domain-containing protein</fullName>
    </recommendedName>
</protein>
<feature type="domain" description="Retrovirus-related Pol polyprotein from transposon TNT 1-94-like beta-barrel" evidence="2">
    <location>
        <begin position="267"/>
        <end position="343"/>
    </location>
</feature>
<evidence type="ECO:0000313" key="3">
    <source>
        <dbReference type="EMBL" id="KAJ0988266.1"/>
    </source>
</evidence>
<evidence type="ECO:0000259" key="2">
    <source>
        <dbReference type="Pfam" id="PF22936"/>
    </source>
</evidence>
<evidence type="ECO:0000313" key="4">
    <source>
        <dbReference type="Proteomes" id="UP001085076"/>
    </source>
</evidence>
<feature type="compositionally biased region" description="Polar residues" evidence="1">
    <location>
        <begin position="210"/>
        <end position="221"/>
    </location>
</feature>
<dbReference type="EMBL" id="JAGGNH010000001">
    <property type="protein sequence ID" value="KAJ0988266.1"/>
    <property type="molecule type" value="Genomic_DNA"/>
</dbReference>
<dbReference type="AlphaFoldDB" id="A0A9D5DAE1"/>
<dbReference type="InterPro" id="IPR054722">
    <property type="entry name" value="PolX-like_BBD"/>
</dbReference>
<dbReference type="OrthoDB" id="689502at2759"/>
<reference evidence="3" key="1">
    <citation type="submission" date="2021-03" db="EMBL/GenBank/DDBJ databases">
        <authorList>
            <person name="Li Z."/>
            <person name="Yang C."/>
        </authorList>
    </citation>
    <scope>NUCLEOTIDE SEQUENCE</scope>
    <source>
        <strain evidence="3">Dzin_1.0</strain>
        <tissue evidence="3">Leaf</tissue>
    </source>
</reference>
<accession>A0A9D5DAE1</accession>
<dbReference type="Proteomes" id="UP001085076">
    <property type="component" value="Miscellaneous, Linkage group lg01"/>
</dbReference>